<proteinExistence type="predicted"/>
<name>A0A0P0C4E9_9BACT</name>
<dbReference type="KEGG" id="rti:DC20_14870"/>
<dbReference type="STRING" id="512763.DC20_14870"/>
<keyword evidence="4" id="KW-1185">Reference proteome</keyword>
<evidence type="ECO:0000256" key="1">
    <source>
        <dbReference type="SAM" id="MobiDB-lite"/>
    </source>
</evidence>
<protein>
    <recommendedName>
        <fullName evidence="5">DUF4890 domain-containing protein</fullName>
    </recommendedName>
</protein>
<dbReference type="RefSeq" id="WP_062544558.1">
    <property type="nucleotide sequence ID" value="NZ_CP012643.1"/>
</dbReference>
<dbReference type="EMBL" id="CP012643">
    <property type="protein sequence ID" value="ALJ00024.1"/>
    <property type="molecule type" value="Genomic_DNA"/>
</dbReference>
<feature type="compositionally biased region" description="Polar residues" evidence="1">
    <location>
        <begin position="18"/>
        <end position="28"/>
    </location>
</feature>
<feature type="region of interest" description="Disordered" evidence="1">
    <location>
        <begin position="18"/>
        <end position="62"/>
    </location>
</feature>
<sequence>MKKYLVMMALGLAVAGTSYAQTTPQQRGKNPENRSEQRKNDKGEFHRGGEKRAQLSPEERATKRTEMLTQKLDLNSSQKRKLQAINLKHAQQMASFKGQKSQRNQLYGGEGNDQHRQQMQQLHASWEKEFKDIVSKKQYAQYEEERKQMQANRGNRKGREEGKDTRVRRQQNG</sequence>
<feature type="chain" id="PRO_5006042402" description="DUF4890 domain-containing protein" evidence="2">
    <location>
        <begin position="21"/>
        <end position="173"/>
    </location>
</feature>
<accession>A0A0P0C4E9</accession>
<dbReference type="OrthoDB" id="853708at2"/>
<feature type="compositionally biased region" description="Basic and acidic residues" evidence="1">
    <location>
        <begin position="29"/>
        <end position="62"/>
    </location>
</feature>
<reference evidence="3 4" key="1">
    <citation type="submission" date="2015-08" db="EMBL/GenBank/DDBJ databases">
        <title>Complete genome sequence of Rufibacter tibetensis strain 1351t, a radiation-resistant bacterium from tibet plateau.</title>
        <authorList>
            <person name="Dai J."/>
        </authorList>
    </citation>
    <scope>NUCLEOTIDE SEQUENCE [LARGE SCALE GENOMIC DNA]</scope>
    <source>
        <strain evidence="3 4">1351</strain>
    </source>
</reference>
<dbReference type="Proteomes" id="UP000061382">
    <property type="component" value="Chromosome"/>
</dbReference>
<dbReference type="PATRIC" id="fig|512763.3.peg.3274"/>
<feature type="compositionally biased region" description="Basic and acidic residues" evidence="1">
    <location>
        <begin position="157"/>
        <end position="167"/>
    </location>
</feature>
<evidence type="ECO:0000313" key="3">
    <source>
        <dbReference type="EMBL" id="ALJ00024.1"/>
    </source>
</evidence>
<feature type="region of interest" description="Disordered" evidence="1">
    <location>
        <begin position="140"/>
        <end position="173"/>
    </location>
</feature>
<evidence type="ECO:0000313" key="4">
    <source>
        <dbReference type="Proteomes" id="UP000061382"/>
    </source>
</evidence>
<feature type="signal peptide" evidence="2">
    <location>
        <begin position="1"/>
        <end position="20"/>
    </location>
</feature>
<evidence type="ECO:0008006" key="5">
    <source>
        <dbReference type="Google" id="ProtNLM"/>
    </source>
</evidence>
<organism evidence="3 4">
    <name type="scientific">Rufibacter tibetensis</name>
    <dbReference type="NCBI Taxonomy" id="512763"/>
    <lineage>
        <taxon>Bacteria</taxon>
        <taxon>Pseudomonadati</taxon>
        <taxon>Bacteroidota</taxon>
        <taxon>Cytophagia</taxon>
        <taxon>Cytophagales</taxon>
        <taxon>Hymenobacteraceae</taxon>
        <taxon>Rufibacter</taxon>
    </lineage>
</organism>
<feature type="region of interest" description="Disordered" evidence="1">
    <location>
        <begin position="90"/>
        <end position="124"/>
    </location>
</feature>
<feature type="compositionally biased region" description="Polar residues" evidence="1">
    <location>
        <begin position="92"/>
        <end position="105"/>
    </location>
</feature>
<gene>
    <name evidence="3" type="ORF">DC20_14870</name>
</gene>
<keyword evidence="2" id="KW-0732">Signal</keyword>
<dbReference type="AlphaFoldDB" id="A0A0P0C4E9"/>
<evidence type="ECO:0000256" key="2">
    <source>
        <dbReference type="SAM" id="SignalP"/>
    </source>
</evidence>